<dbReference type="PROSITE" id="PS51274">
    <property type="entry name" value="GATASE_COBBQ"/>
    <property type="match status" value="1"/>
</dbReference>
<dbReference type="UniPathway" id="UPA00148"/>
<dbReference type="InterPro" id="IPR033949">
    <property type="entry name" value="CobQ_GATase1"/>
</dbReference>
<name>A0A8B6X2M6_9BURK</name>
<comment type="pathway">
    <text evidence="1 7">Cofactor biosynthesis; adenosylcobalamin biosynthesis.</text>
</comment>
<feature type="active site" description="Nucleophile" evidence="7">
    <location>
        <position position="336"/>
    </location>
</feature>
<dbReference type="Pfam" id="PF07685">
    <property type="entry name" value="GATase_3"/>
    <property type="match status" value="1"/>
</dbReference>
<comment type="function">
    <text evidence="6 7">Catalyzes amidations at positions B, D, E, and G on adenosylcobyrinic A,C-diamide. NH(2) groups are provided by glutamine, and one molecule of ATP is hydrogenolyzed for each amidation.</text>
</comment>
<accession>A0A8B6X2M6</accession>
<feature type="domain" description="CobB/CobQ-like glutamine amidotransferase" evidence="9">
    <location>
        <begin position="257"/>
        <end position="462"/>
    </location>
</feature>
<evidence type="ECO:0000256" key="7">
    <source>
        <dbReference type="HAMAP-Rule" id="MF_00028"/>
    </source>
</evidence>
<dbReference type="OrthoDB" id="9808302at2"/>
<dbReference type="CDD" id="cd01750">
    <property type="entry name" value="GATase1_CobQ"/>
    <property type="match status" value="1"/>
</dbReference>
<dbReference type="Proteomes" id="UP000675920">
    <property type="component" value="Unplaced"/>
</dbReference>
<dbReference type="AlphaFoldDB" id="A0A8B6X2M6"/>
<dbReference type="Gene3D" id="3.40.50.300">
    <property type="entry name" value="P-loop containing nucleotide triphosphate hydrolases"/>
    <property type="match status" value="1"/>
</dbReference>
<dbReference type="SUPFAM" id="SSF52540">
    <property type="entry name" value="P-loop containing nucleoside triphosphate hydrolases"/>
    <property type="match status" value="1"/>
</dbReference>
<keyword evidence="4 7" id="KW-0169">Cobalamin biosynthesis</keyword>
<dbReference type="GO" id="GO:0015420">
    <property type="term" value="F:ABC-type vitamin B12 transporter activity"/>
    <property type="evidence" value="ECO:0007669"/>
    <property type="project" value="UniProtKB-UniRule"/>
</dbReference>
<keyword evidence="10" id="KW-1185">Reference proteome</keyword>
<gene>
    <name evidence="7" type="primary">cobQ</name>
</gene>
<organism evidence="10 11">
    <name type="scientific">Derxia gummosa DSM 723</name>
    <dbReference type="NCBI Taxonomy" id="1121388"/>
    <lineage>
        <taxon>Bacteria</taxon>
        <taxon>Pseudomonadati</taxon>
        <taxon>Pseudomonadota</taxon>
        <taxon>Betaproteobacteria</taxon>
        <taxon>Burkholderiales</taxon>
        <taxon>Alcaligenaceae</taxon>
        <taxon>Derxia</taxon>
    </lineage>
</organism>
<evidence type="ECO:0000256" key="1">
    <source>
        <dbReference type="ARBA" id="ARBA00004953"/>
    </source>
</evidence>
<evidence type="ECO:0000256" key="5">
    <source>
        <dbReference type="ARBA" id="ARBA00022962"/>
    </source>
</evidence>
<evidence type="ECO:0000259" key="9">
    <source>
        <dbReference type="Pfam" id="PF07685"/>
    </source>
</evidence>
<dbReference type="GO" id="GO:0003824">
    <property type="term" value="F:catalytic activity"/>
    <property type="evidence" value="ECO:0007669"/>
    <property type="project" value="InterPro"/>
</dbReference>
<evidence type="ECO:0000259" key="8">
    <source>
        <dbReference type="Pfam" id="PF01656"/>
    </source>
</evidence>
<dbReference type="InterPro" id="IPR029062">
    <property type="entry name" value="Class_I_gatase-like"/>
</dbReference>
<dbReference type="NCBIfam" id="NF001989">
    <property type="entry name" value="PRK00784.1"/>
    <property type="match status" value="1"/>
</dbReference>
<dbReference type="PANTHER" id="PTHR21343:SF1">
    <property type="entry name" value="COBYRIC ACID SYNTHASE"/>
    <property type="match status" value="1"/>
</dbReference>
<comment type="similarity">
    <text evidence="2 7">Belongs to the CobB/CobQ family. CobQ subfamily.</text>
</comment>
<dbReference type="HAMAP" id="MF_00028">
    <property type="entry name" value="CobQ"/>
    <property type="match status" value="1"/>
</dbReference>
<proteinExistence type="inferred from homology"/>
<dbReference type="InterPro" id="IPR011698">
    <property type="entry name" value="GATase_3"/>
</dbReference>
<evidence type="ECO:0000256" key="6">
    <source>
        <dbReference type="ARBA" id="ARBA00025166"/>
    </source>
</evidence>
<keyword evidence="5 7" id="KW-0315">Glutamine amidotransferase</keyword>
<dbReference type="NCBIfam" id="TIGR00313">
    <property type="entry name" value="cobQ"/>
    <property type="match status" value="1"/>
</dbReference>
<feature type="active site" evidence="7">
    <location>
        <position position="456"/>
    </location>
</feature>
<dbReference type="InterPro" id="IPR004459">
    <property type="entry name" value="CobQ_synth"/>
</dbReference>
<dbReference type="InterPro" id="IPR027417">
    <property type="entry name" value="P-loop_NTPase"/>
</dbReference>
<evidence type="ECO:0000256" key="4">
    <source>
        <dbReference type="ARBA" id="ARBA00022573"/>
    </source>
</evidence>
<dbReference type="CDD" id="cd05389">
    <property type="entry name" value="CobQ_N"/>
    <property type="match status" value="1"/>
</dbReference>
<dbReference type="RefSeq" id="WP_028310899.1">
    <property type="nucleotide sequence ID" value="NZ_AXWS01000008.1"/>
</dbReference>
<reference evidence="11" key="1">
    <citation type="submission" date="2025-08" db="UniProtKB">
        <authorList>
            <consortium name="RefSeq"/>
        </authorList>
    </citation>
    <scope>IDENTIFICATION</scope>
</reference>
<dbReference type="SUPFAM" id="SSF52317">
    <property type="entry name" value="Class I glutamine amidotransferase-like"/>
    <property type="match status" value="1"/>
</dbReference>
<dbReference type="GO" id="GO:0009236">
    <property type="term" value="P:cobalamin biosynthetic process"/>
    <property type="evidence" value="ECO:0007669"/>
    <property type="project" value="UniProtKB-UniRule"/>
</dbReference>
<protein>
    <recommendedName>
        <fullName evidence="3 7">Cobyric acid synthase</fullName>
    </recommendedName>
</protein>
<evidence type="ECO:0000313" key="11">
    <source>
        <dbReference type="RefSeq" id="WP_028310899.1"/>
    </source>
</evidence>
<dbReference type="Pfam" id="PF01656">
    <property type="entry name" value="CbiA"/>
    <property type="match status" value="1"/>
</dbReference>
<sequence length="502" mass="52238">MTARCVMVLGTTSGAGKSWLATALCRHYARRGLSVAPFKAQNMSNNARVVAGPGGAEGEIGSAQYFQALAARAEPDVRMNPLLLKPEADTRSQVVLLGRASAELSALPWRGRSELVWPAIAAAFDELRAAHDVIVIEGAGSPAEINLMASDIVNLRVARHADARCLLVTDIDRGGAFAHLYGTWALLPEADRARIAGFVLNRFRGDAGLLAPAPEQLRALTGIPVVATLPMWREHGLPEEDGVFDDRTHAAGAVTLTVAVIAWPRISNLDEFQPLRNVPGLRLVWARSPAELAGADWIVLPGSKASAADLAWMRARGLDAAVARHAADGGAVLGICGGLQMLGDWLHDPHGVDGAPGVNAGAAAVGEGGAGSNAPVAGLGLLPLATTFARDKTVRRSRLRLDGIAPGPWAALDGIEAGGYEIHHGVTRATGAGPREIAPGLAWQNAAGNVLGCYLHGLFEDAAVLAALFGARARAPDAVFDGLADFVERHATPGLLDALIGA</sequence>
<dbReference type="InterPro" id="IPR047045">
    <property type="entry name" value="CobQ_N"/>
</dbReference>
<evidence type="ECO:0000256" key="2">
    <source>
        <dbReference type="ARBA" id="ARBA00006205"/>
    </source>
</evidence>
<evidence type="ECO:0000313" key="10">
    <source>
        <dbReference type="Proteomes" id="UP000675920"/>
    </source>
</evidence>
<dbReference type="InterPro" id="IPR002586">
    <property type="entry name" value="CobQ/CobB/MinD/ParA_Nub-bd_dom"/>
</dbReference>
<feature type="domain" description="CobQ/CobB/MinD/ParA nucleotide binding" evidence="8">
    <location>
        <begin position="6"/>
        <end position="230"/>
    </location>
</feature>
<evidence type="ECO:0000256" key="3">
    <source>
        <dbReference type="ARBA" id="ARBA00019833"/>
    </source>
</evidence>
<dbReference type="Gene3D" id="3.40.50.880">
    <property type="match status" value="1"/>
</dbReference>
<dbReference type="PANTHER" id="PTHR21343">
    <property type="entry name" value="DETHIOBIOTIN SYNTHETASE"/>
    <property type="match status" value="1"/>
</dbReference>